<evidence type="ECO:0000256" key="1">
    <source>
        <dbReference type="SAM" id="Phobius"/>
    </source>
</evidence>
<evidence type="ECO:0000313" key="3">
    <source>
        <dbReference type="Proteomes" id="UP000608513"/>
    </source>
</evidence>
<reference evidence="2" key="1">
    <citation type="submission" date="2020-08" db="EMBL/GenBank/DDBJ databases">
        <title>Ramlibacter sp. USB13 16S ribosomal RNA gene genome sequencing and assembly.</title>
        <authorList>
            <person name="Kang M."/>
        </authorList>
    </citation>
    <scope>NUCLEOTIDE SEQUENCE</scope>
    <source>
        <strain evidence="2">USB13</strain>
    </source>
</reference>
<dbReference type="PANTHER" id="PTHR30093">
    <property type="entry name" value="GENERAL SECRETION PATHWAY PROTEIN G"/>
    <property type="match status" value="1"/>
</dbReference>
<feature type="transmembrane region" description="Helical" evidence="1">
    <location>
        <begin position="12"/>
        <end position="34"/>
    </location>
</feature>
<dbReference type="InterPro" id="IPR045584">
    <property type="entry name" value="Pilin-like"/>
</dbReference>
<dbReference type="InterPro" id="IPR031982">
    <property type="entry name" value="PilE-like"/>
</dbReference>
<dbReference type="NCBIfam" id="TIGR02532">
    <property type="entry name" value="IV_pilin_GFxxxE"/>
    <property type="match status" value="1"/>
</dbReference>
<accession>A0A923SD65</accession>
<dbReference type="GO" id="GO:0043683">
    <property type="term" value="P:type IV pilus assembly"/>
    <property type="evidence" value="ECO:0007669"/>
    <property type="project" value="InterPro"/>
</dbReference>
<gene>
    <name evidence="2" type="ORF">H8N03_18825</name>
</gene>
<keyword evidence="1" id="KW-0472">Membrane</keyword>
<dbReference type="Pfam" id="PF07963">
    <property type="entry name" value="N_methyl"/>
    <property type="match status" value="1"/>
</dbReference>
<sequence>MKRLQGRAGGFTLIELMIVVAIVGIIAAVALPSYTKHIARGKRADARATLLEASQYMERNYSAKNKYEASLPDRLKRSPQNGDMAYEITVELTGGGSGYTLKALPMWTDNDCGTLVLTHTGMKTREGGGFSDAQCWK</sequence>
<proteinExistence type="predicted"/>
<dbReference type="PROSITE" id="PS00409">
    <property type="entry name" value="PROKAR_NTER_METHYL"/>
    <property type="match status" value="1"/>
</dbReference>
<comment type="caution">
    <text evidence="2">The sequence shown here is derived from an EMBL/GenBank/DDBJ whole genome shotgun (WGS) entry which is preliminary data.</text>
</comment>
<name>A0A923SD65_9BURK</name>
<dbReference type="InterPro" id="IPR012902">
    <property type="entry name" value="N_methyl_site"/>
</dbReference>
<dbReference type="SUPFAM" id="SSF54523">
    <property type="entry name" value="Pili subunits"/>
    <property type="match status" value="1"/>
</dbReference>
<dbReference type="Proteomes" id="UP000608513">
    <property type="component" value="Unassembled WGS sequence"/>
</dbReference>
<keyword evidence="1" id="KW-0812">Transmembrane</keyword>
<dbReference type="PANTHER" id="PTHR30093:SF47">
    <property type="entry name" value="TYPE IV PILUS NON-CORE MINOR PILIN PILE"/>
    <property type="match status" value="1"/>
</dbReference>
<organism evidence="2 3">
    <name type="scientific">Ramlibacter cellulosilyticus</name>
    <dbReference type="NCBI Taxonomy" id="2764187"/>
    <lineage>
        <taxon>Bacteria</taxon>
        <taxon>Pseudomonadati</taxon>
        <taxon>Pseudomonadota</taxon>
        <taxon>Betaproteobacteria</taxon>
        <taxon>Burkholderiales</taxon>
        <taxon>Comamonadaceae</taxon>
        <taxon>Ramlibacter</taxon>
    </lineage>
</organism>
<dbReference type="Pfam" id="PF16732">
    <property type="entry name" value="ComP_DUS"/>
    <property type="match status" value="1"/>
</dbReference>
<dbReference type="Gene3D" id="3.30.700.10">
    <property type="entry name" value="Glycoprotein, Type 4 Pilin"/>
    <property type="match status" value="1"/>
</dbReference>
<keyword evidence="1" id="KW-1133">Transmembrane helix</keyword>
<dbReference type="AlphaFoldDB" id="A0A923SD65"/>
<evidence type="ECO:0000313" key="2">
    <source>
        <dbReference type="EMBL" id="MBC5785008.1"/>
    </source>
</evidence>
<dbReference type="EMBL" id="JACORT010000008">
    <property type="protein sequence ID" value="MBC5785008.1"/>
    <property type="molecule type" value="Genomic_DNA"/>
</dbReference>
<protein>
    <submittedName>
        <fullName evidence="2">Type IV pilin protein</fullName>
    </submittedName>
</protein>
<keyword evidence="3" id="KW-1185">Reference proteome</keyword>
<dbReference type="RefSeq" id="WP_187077743.1">
    <property type="nucleotide sequence ID" value="NZ_JACORT010000008.1"/>
</dbReference>